<dbReference type="GO" id="GO:0008270">
    <property type="term" value="F:zinc ion binding"/>
    <property type="evidence" value="ECO:0007669"/>
    <property type="project" value="UniProtKB-KW"/>
</dbReference>
<protein>
    <recommendedName>
        <fullName evidence="3">RING-type domain-containing protein</fullName>
    </recommendedName>
</protein>
<dbReference type="PANTHER" id="PTHR22996">
    <property type="entry name" value="MAHOGUNIN"/>
    <property type="match status" value="1"/>
</dbReference>
<dbReference type="Proteomes" id="UP000816034">
    <property type="component" value="Unassembled WGS sequence"/>
</dbReference>
<dbReference type="GO" id="GO:0016567">
    <property type="term" value="P:protein ubiquitination"/>
    <property type="evidence" value="ECO:0007669"/>
    <property type="project" value="TreeGrafter"/>
</dbReference>
<dbReference type="PROSITE" id="PS50089">
    <property type="entry name" value="ZF_RING_2"/>
    <property type="match status" value="1"/>
</dbReference>
<comment type="caution">
    <text evidence="4">The sequence shown here is derived from an EMBL/GenBank/DDBJ whole genome shotgun (WGS) entry which is preliminary data.</text>
</comment>
<dbReference type="Pfam" id="PF13920">
    <property type="entry name" value="zf-C3HC4_3"/>
    <property type="match status" value="1"/>
</dbReference>
<reference evidence="4 5" key="1">
    <citation type="journal article" date="2018" name="BMC Genomics">
        <title>The genome of Naegleria lovaniensis, the basis for a comparative approach to unravel pathogenicity factors of the human pathogenic amoeba N. fowleri.</title>
        <authorList>
            <person name="Liechti N."/>
            <person name="Schurch N."/>
            <person name="Bruggmann R."/>
            <person name="Wittwer M."/>
        </authorList>
    </citation>
    <scope>NUCLEOTIDE SEQUENCE [LARGE SCALE GENOMIC DNA]</scope>
    <source>
        <strain evidence="4 5">ATCC 30569</strain>
    </source>
</reference>
<dbReference type="PANTHER" id="PTHR22996:SF0">
    <property type="entry name" value="RE60872P-RELATED"/>
    <property type="match status" value="1"/>
</dbReference>
<feature type="compositionally biased region" description="Polar residues" evidence="2">
    <location>
        <begin position="15"/>
        <end position="29"/>
    </location>
</feature>
<dbReference type="SUPFAM" id="SSF57850">
    <property type="entry name" value="RING/U-box"/>
    <property type="match status" value="1"/>
</dbReference>
<evidence type="ECO:0000313" key="5">
    <source>
        <dbReference type="Proteomes" id="UP000816034"/>
    </source>
</evidence>
<name>A0AA88GXX6_NAELO</name>
<keyword evidence="1" id="KW-0862">Zinc</keyword>
<dbReference type="RefSeq" id="XP_044554488.1">
    <property type="nucleotide sequence ID" value="XM_044686962.1"/>
</dbReference>
<sequence length="485" mass="54695">MGQTLALSQLVPTNIQRLTSGTTPSSSRITHGDSNTERHRRLSEEEEEAHQEFIDQQHQPHDSFHHDDLESGVVTSQSSPPPPQQQQHTTSNHTSSVLLFGGAPMMIDGLLNYEFFNGINNVNELVSLFGYYGRIEGLFGRNLDHYEQQHQEHTPFEYKDTMILRNDVNIQKNSLILVNDQNGFSLSFKFDVRTNFIDECKVKIYLKAKEIRNLNPTNNGPVVKYESSTVLPSKIFNHFEIQQNDGAQYYTSSSQTPTQSTTLGNTTMTDLSSSQMGTSSDDDHSLNKSSRRDYHNSTSLEYNVNHSISLETIFTHREEMQYNIASNNNSVTNDSHSSIEMESTLIPMVIEIQSETCSQFSLCSIVDSQRSSDHDSNYSIKVNKQKLMIGNELYEVAEIYHQTTNHHSNTEQADTTTAHSPHDDEEDENLCVICISEPATTVVLPCGHLSLCTECANALRSQTNKCPICRQTVESAIQLPSRENM</sequence>
<evidence type="ECO:0000313" key="4">
    <source>
        <dbReference type="EMBL" id="KAG2392594.1"/>
    </source>
</evidence>
<evidence type="ECO:0000256" key="1">
    <source>
        <dbReference type="PROSITE-ProRule" id="PRU00175"/>
    </source>
</evidence>
<dbReference type="GO" id="GO:0061630">
    <property type="term" value="F:ubiquitin protein ligase activity"/>
    <property type="evidence" value="ECO:0007669"/>
    <property type="project" value="UniProtKB-EC"/>
</dbReference>
<proteinExistence type="predicted"/>
<feature type="region of interest" description="Disordered" evidence="2">
    <location>
        <begin position="15"/>
        <end position="93"/>
    </location>
</feature>
<keyword evidence="1" id="KW-0863">Zinc-finger</keyword>
<keyword evidence="1" id="KW-0479">Metal-binding</keyword>
<organism evidence="4 5">
    <name type="scientific">Naegleria lovaniensis</name>
    <name type="common">Amoeba</name>
    <dbReference type="NCBI Taxonomy" id="51637"/>
    <lineage>
        <taxon>Eukaryota</taxon>
        <taxon>Discoba</taxon>
        <taxon>Heterolobosea</taxon>
        <taxon>Tetramitia</taxon>
        <taxon>Eutetramitia</taxon>
        <taxon>Vahlkampfiidae</taxon>
        <taxon>Naegleria</taxon>
    </lineage>
</organism>
<dbReference type="InterPro" id="IPR013083">
    <property type="entry name" value="Znf_RING/FYVE/PHD"/>
</dbReference>
<evidence type="ECO:0000256" key="2">
    <source>
        <dbReference type="SAM" id="MobiDB-lite"/>
    </source>
</evidence>
<dbReference type="SMART" id="SM00184">
    <property type="entry name" value="RING"/>
    <property type="match status" value="1"/>
</dbReference>
<feature type="domain" description="RING-type" evidence="3">
    <location>
        <begin position="431"/>
        <end position="470"/>
    </location>
</feature>
<feature type="region of interest" description="Disordered" evidence="2">
    <location>
        <begin position="250"/>
        <end position="298"/>
    </location>
</feature>
<feature type="compositionally biased region" description="Low complexity" evidence="2">
    <location>
        <begin position="250"/>
        <end position="262"/>
    </location>
</feature>
<feature type="compositionally biased region" description="Polar residues" evidence="2">
    <location>
        <begin position="263"/>
        <end position="279"/>
    </location>
</feature>
<feature type="compositionally biased region" description="Basic and acidic residues" evidence="2">
    <location>
        <begin position="50"/>
        <end position="69"/>
    </location>
</feature>
<dbReference type="InterPro" id="IPR001841">
    <property type="entry name" value="Znf_RING"/>
</dbReference>
<feature type="compositionally biased region" description="Basic and acidic residues" evidence="2">
    <location>
        <begin position="281"/>
        <end position="295"/>
    </location>
</feature>
<keyword evidence="5" id="KW-1185">Reference proteome</keyword>
<accession>A0AA88GXX6</accession>
<gene>
    <name evidence="4" type="ORF">C9374_011319</name>
</gene>
<dbReference type="GeneID" id="68103773"/>
<dbReference type="EMBL" id="PYSW02000004">
    <property type="protein sequence ID" value="KAG2392594.1"/>
    <property type="molecule type" value="Genomic_DNA"/>
</dbReference>
<dbReference type="Gene3D" id="3.30.40.10">
    <property type="entry name" value="Zinc/RING finger domain, C3HC4 (zinc finger)"/>
    <property type="match status" value="1"/>
</dbReference>
<evidence type="ECO:0000259" key="3">
    <source>
        <dbReference type="PROSITE" id="PS50089"/>
    </source>
</evidence>
<dbReference type="AlphaFoldDB" id="A0AA88GXX6"/>
<dbReference type="InterPro" id="IPR045194">
    <property type="entry name" value="MGRN1/RNF157-like"/>
</dbReference>